<dbReference type="InterPro" id="IPR039279">
    <property type="entry name" value="QRT3-like"/>
</dbReference>
<dbReference type="Proteomes" id="UP001220324">
    <property type="component" value="Unassembled WGS sequence"/>
</dbReference>
<sequence length="954" mass="100454">MDLSKLLGTNKSQSSIMLPYKAVLFALFGVALAVPMEKRSSSWSFLGCYTDNVSGRSLAEGIPAPGGATNMTVQNCQAGCQALGFTLAGLEYADECYCGNTVQNGGGPAFDGNTGCNMACSGNSAETCGGPNRLDMYQYGTAVSTTTSTTTAASTTHTTGAATSTGSSNYWYENIEHQGISAFGPSGYKVYRNVKDYGATGNGVTDDTAAINAAISDGGSCGEGCSSSTTTPAVVYFPAGTYLISSSIIDQYNTILLGNPNSLPTLKASSGFSGFGLIDGDKYYTASLNWGSTNVFYRQVRNFILDMTSIPATSSATGIHWPTAQATSLQNLVFKMSSASGTQHVGVFCESGALNIYAFGAIPLIKLTGSGGFVTDLTFNGGLYGIQVGNQQFTMRNLVFNNCVTAINQLWDWGWVYQGITINNCQTGIDMSTGGSSDQGVGSVIIVDSTITNTPVGVLTAFTENVANNVANGSLIIDNSIFSNVPNIVKSTSAGTVLAGNSGTVTVAGWGEGNSYTTSGHSRFQGSFTPITRPSALLSGSNYYVRSKPQYESLAVSSFQSVRSAGAAGNGVTDDTSALQSVINSATEAGQVVLFDAGTYKVTSTLLIPPGARLVGEAYSVIMSSGSYFNNINSPQPVIRVGTAGQAGQVEWSDMIVSTQGAQAGAILVEWNLAASGTPSGIWDVHARIGGFTGSDLQVAQCEKTPSSTSINSACIAAFMTLHVTASASNLYLENVWLWTADHDIDDASNTQITVYNGRGLYIESSAGTFWLVGTSVEHHALYQYQLANTKDVFMGFIQTETPYYQPNPPAPAPFTMESSLNDPNFSTSCSDQPANCNDAWGLRILNSNNILVYGAGLYSFFNNYDGSKLLSFTYQRTWVQNTDLRLACNAQNGPENCQPNILDLEGTVKSIEVFGLSTVGVQNMISQNGNSLALYSNNVDVFTDTISLFQIPA</sequence>
<dbReference type="FunFam" id="2.160.20.10:FF:000023">
    <property type="entry name" value="Exo-beta-1,3-glucanase Exg0"/>
    <property type="match status" value="1"/>
</dbReference>
<feature type="domain" description="WSC" evidence="1">
    <location>
        <begin position="42"/>
        <end position="140"/>
    </location>
</feature>
<dbReference type="Gene3D" id="2.160.20.10">
    <property type="entry name" value="Single-stranded right-handed beta-helix, Pectin lyase-like"/>
    <property type="match status" value="2"/>
</dbReference>
<dbReference type="InterPro" id="IPR024535">
    <property type="entry name" value="RHGA/B-epi-like_pectate_lyase"/>
</dbReference>
<proteinExistence type="predicted"/>
<dbReference type="InterPro" id="IPR002889">
    <property type="entry name" value="WSC_carb-bd"/>
</dbReference>
<dbReference type="Pfam" id="PF01822">
    <property type="entry name" value="WSC"/>
    <property type="match status" value="1"/>
</dbReference>
<dbReference type="AlphaFoldDB" id="A0AAD6GBZ5"/>
<organism evidence="2 3">
    <name type="scientific">Penicillium frequentans</name>
    <dbReference type="NCBI Taxonomy" id="3151616"/>
    <lineage>
        <taxon>Eukaryota</taxon>
        <taxon>Fungi</taxon>
        <taxon>Dikarya</taxon>
        <taxon>Ascomycota</taxon>
        <taxon>Pezizomycotina</taxon>
        <taxon>Eurotiomycetes</taxon>
        <taxon>Eurotiomycetidae</taxon>
        <taxon>Eurotiales</taxon>
        <taxon>Aspergillaceae</taxon>
        <taxon>Penicillium</taxon>
    </lineage>
</organism>
<keyword evidence="3" id="KW-1185">Reference proteome</keyword>
<dbReference type="EMBL" id="JAQIZZ010000007">
    <property type="protein sequence ID" value="KAJ5532026.1"/>
    <property type="molecule type" value="Genomic_DNA"/>
</dbReference>
<dbReference type="PANTHER" id="PTHR33928:SF2">
    <property type="entry name" value="PECTATE LYASE SUPERFAMILY PROTEIN DOMAIN-CONTAINING PROTEIN-RELATED"/>
    <property type="match status" value="1"/>
</dbReference>
<dbReference type="PANTHER" id="PTHR33928">
    <property type="entry name" value="POLYGALACTURONASE QRT3"/>
    <property type="match status" value="1"/>
</dbReference>
<dbReference type="CDD" id="cd23668">
    <property type="entry name" value="GH55_beta13glucanase-like"/>
    <property type="match status" value="1"/>
</dbReference>
<evidence type="ECO:0000259" key="1">
    <source>
        <dbReference type="PROSITE" id="PS51212"/>
    </source>
</evidence>
<dbReference type="FunFam" id="2.160.20.10:FF:000026">
    <property type="entry name" value="Exo-beta-1,3-glucanase Exg0"/>
    <property type="match status" value="1"/>
</dbReference>
<comment type="caution">
    <text evidence="2">The sequence shown here is derived from an EMBL/GenBank/DDBJ whole genome shotgun (WGS) entry which is preliminary data.</text>
</comment>
<accession>A0AAD6GBZ5</accession>
<dbReference type="InterPro" id="IPR012334">
    <property type="entry name" value="Pectin_lyas_fold"/>
</dbReference>
<dbReference type="PROSITE" id="PS51212">
    <property type="entry name" value="WSC"/>
    <property type="match status" value="1"/>
</dbReference>
<name>A0AAD6GBZ5_9EURO</name>
<protein>
    <submittedName>
        <fullName evidence="2">Exo-beta-1-3-glucanase</fullName>
    </submittedName>
</protein>
<reference evidence="2 3" key="1">
    <citation type="journal article" date="2023" name="IMA Fungus">
        <title>Comparative genomic study of the Penicillium genus elucidates a diverse pangenome and 15 lateral gene transfer events.</title>
        <authorList>
            <person name="Petersen C."/>
            <person name="Sorensen T."/>
            <person name="Nielsen M.R."/>
            <person name="Sondergaard T.E."/>
            <person name="Sorensen J.L."/>
            <person name="Fitzpatrick D.A."/>
            <person name="Frisvad J.C."/>
            <person name="Nielsen K.L."/>
        </authorList>
    </citation>
    <scope>NUCLEOTIDE SEQUENCE [LARGE SCALE GENOMIC DNA]</scope>
    <source>
        <strain evidence="2 3">IBT 35679</strain>
    </source>
</reference>
<gene>
    <name evidence="2" type="ORF">N7494_008578</name>
</gene>
<dbReference type="SMART" id="SM00321">
    <property type="entry name" value="WSC"/>
    <property type="match status" value="1"/>
</dbReference>
<dbReference type="GO" id="GO:0004650">
    <property type="term" value="F:polygalacturonase activity"/>
    <property type="evidence" value="ECO:0007669"/>
    <property type="project" value="InterPro"/>
</dbReference>
<dbReference type="Pfam" id="PF12708">
    <property type="entry name" value="Pect-lyase_RHGA_epim"/>
    <property type="match status" value="2"/>
</dbReference>
<dbReference type="InterPro" id="IPR011050">
    <property type="entry name" value="Pectin_lyase_fold/virulence"/>
</dbReference>
<evidence type="ECO:0000313" key="2">
    <source>
        <dbReference type="EMBL" id="KAJ5532026.1"/>
    </source>
</evidence>
<evidence type="ECO:0000313" key="3">
    <source>
        <dbReference type="Proteomes" id="UP001220324"/>
    </source>
</evidence>
<dbReference type="SUPFAM" id="SSF51126">
    <property type="entry name" value="Pectin lyase-like"/>
    <property type="match status" value="2"/>
</dbReference>